<name>A0A4V1IJH3_METBY</name>
<gene>
    <name evidence="1" type="ORF">EQU24_03440</name>
</gene>
<dbReference type="EMBL" id="CP035467">
    <property type="protein sequence ID" value="QCW81405.1"/>
    <property type="molecule type" value="Genomic_DNA"/>
</dbReference>
<evidence type="ECO:0000313" key="2">
    <source>
        <dbReference type="Proteomes" id="UP000305881"/>
    </source>
</evidence>
<dbReference type="RefSeq" id="WP_014147197.1">
    <property type="nucleotide sequence ID" value="NZ_CP035467.1"/>
</dbReference>
<protein>
    <submittedName>
        <fullName evidence="1">DUF2288 domain-containing protein</fullName>
    </submittedName>
</protein>
<organism evidence="1 2">
    <name type="scientific">Methylotuvimicrobium buryatense</name>
    <name type="common">Methylomicrobium buryatense</name>
    <dbReference type="NCBI Taxonomy" id="95641"/>
    <lineage>
        <taxon>Bacteria</taxon>
        <taxon>Pseudomonadati</taxon>
        <taxon>Pseudomonadota</taxon>
        <taxon>Gammaproteobacteria</taxon>
        <taxon>Methylococcales</taxon>
        <taxon>Methylococcaceae</taxon>
        <taxon>Methylotuvimicrobium</taxon>
    </lineage>
</organism>
<dbReference type="KEGG" id="mbur:EQU24_03440"/>
<dbReference type="InterPro" id="IPR018741">
    <property type="entry name" value="DUF2288"/>
</dbReference>
<reference evidence="2" key="1">
    <citation type="journal article" date="2019" name="J. Bacteriol.">
        <title>A Mutagenic Screen Identifies a TonB-Dependent Receptor Required for the Lanthanide Metal Switch in the Type I Methanotroph 'Methylotuvimicrobium buryatense' 5GB1C.</title>
        <authorList>
            <person name="Groom J.D."/>
            <person name="Ford S.M."/>
            <person name="Pesesky M.W."/>
            <person name="Lidstrom M.E."/>
        </authorList>
    </citation>
    <scope>NUCLEOTIDE SEQUENCE [LARGE SCALE GENOMIC DNA]</scope>
    <source>
        <strain evidence="2">5GB1C</strain>
    </source>
</reference>
<proteinExistence type="predicted"/>
<evidence type="ECO:0000313" key="1">
    <source>
        <dbReference type="EMBL" id="QCW81405.1"/>
    </source>
</evidence>
<sequence length="102" mass="11582">MTATLTTAEHELAKAKLNLETSQIPWRELQRFFASGLAIHVSEGLDLVEAAYQIASDNKDQVEQWLNSRQVGQVSDQQALTWYQANTEVWAVVVKPWILVQE</sequence>
<keyword evidence="2" id="KW-1185">Reference proteome</keyword>
<dbReference type="Proteomes" id="UP000305881">
    <property type="component" value="Chromosome"/>
</dbReference>
<accession>A0A4V1IJH3</accession>
<dbReference type="Pfam" id="PF10052">
    <property type="entry name" value="DUF2288"/>
    <property type="match status" value="1"/>
</dbReference>
<dbReference type="AlphaFoldDB" id="A0A4V1IJH3"/>
<dbReference type="OrthoDB" id="195194at2"/>